<dbReference type="PANTHER" id="PTHR39425">
    <property type="entry name" value="LIPOPROTEIN CYTOCHROME C"/>
    <property type="match status" value="1"/>
</dbReference>
<dbReference type="InterPro" id="IPR036280">
    <property type="entry name" value="Multihaem_cyt_sf"/>
</dbReference>
<feature type="domain" description="Cytochrome c7-like" evidence="2">
    <location>
        <begin position="52"/>
        <end position="94"/>
    </location>
</feature>
<gene>
    <name evidence="3" type="ORF">Enr8_22410</name>
</gene>
<feature type="domain" description="Cytochrome c7-like" evidence="2">
    <location>
        <begin position="137"/>
        <end position="233"/>
    </location>
</feature>
<keyword evidence="1" id="KW-0812">Transmembrane</keyword>
<dbReference type="Pfam" id="PF14522">
    <property type="entry name" value="Cytochrome_C7"/>
    <property type="match status" value="2"/>
</dbReference>
<dbReference type="EMBL" id="SJPF01000002">
    <property type="protein sequence ID" value="TWT34826.1"/>
    <property type="molecule type" value="Genomic_DNA"/>
</dbReference>
<dbReference type="CDD" id="cd08168">
    <property type="entry name" value="Cytochrom_C3"/>
    <property type="match status" value="1"/>
</dbReference>
<dbReference type="AlphaFoldDB" id="A0A5C5V8C2"/>
<name>A0A5C5V8C2_9BACT</name>
<dbReference type="RefSeq" id="WP_146431396.1">
    <property type="nucleotide sequence ID" value="NZ_SJPF01000002.1"/>
</dbReference>
<evidence type="ECO:0000313" key="4">
    <source>
        <dbReference type="Proteomes" id="UP000318878"/>
    </source>
</evidence>
<keyword evidence="1" id="KW-1133">Transmembrane helix</keyword>
<sequence length="233" mass="25174">MDRFLFPRWVNRLVPLAGAGFVAFAIYGGVVFVFATAPETISIGHAPVQPVPFSHRIHAGQLKMDCRYCHNTVDKAAQAAVPPTATCGNCHSPAGGDGTTKYAAVLTNSPNLEPVHQSIASGESIDWQRVHDLPDFVYFDHSAHVTRGVSCVSCHGRIDTMDVVKQEKTLSMAFCLDCHRNPDSHIRPLDEVTNLAWEAPGSSDDQNAAALLGAEIRKANGINPSTNCSTCHR</sequence>
<protein>
    <submittedName>
        <fullName evidence="3">Class III cytochrome C family protein</fullName>
    </submittedName>
</protein>
<reference evidence="3 4" key="1">
    <citation type="submission" date="2019-02" db="EMBL/GenBank/DDBJ databases">
        <title>Deep-cultivation of Planctomycetes and their phenomic and genomic characterization uncovers novel biology.</title>
        <authorList>
            <person name="Wiegand S."/>
            <person name="Jogler M."/>
            <person name="Boedeker C."/>
            <person name="Pinto D."/>
            <person name="Vollmers J."/>
            <person name="Rivas-Marin E."/>
            <person name="Kohn T."/>
            <person name="Peeters S.H."/>
            <person name="Heuer A."/>
            <person name="Rast P."/>
            <person name="Oberbeckmann S."/>
            <person name="Bunk B."/>
            <person name="Jeske O."/>
            <person name="Meyerdierks A."/>
            <person name="Storesund J.E."/>
            <person name="Kallscheuer N."/>
            <person name="Luecker S."/>
            <person name="Lage O.M."/>
            <person name="Pohl T."/>
            <person name="Merkel B.J."/>
            <person name="Hornburger P."/>
            <person name="Mueller R.-W."/>
            <person name="Bruemmer F."/>
            <person name="Labrenz M."/>
            <person name="Spormann A.M."/>
            <person name="Op Den Camp H."/>
            <person name="Overmann J."/>
            <person name="Amann R."/>
            <person name="Jetten M.S.M."/>
            <person name="Mascher T."/>
            <person name="Medema M.H."/>
            <person name="Devos D.P."/>
            <person name="Kaster A.-K."/>
            <person name="Ovreas L."/>
            <person name="Rohde M."/>
            <person name="Galperin M.Y."/>
            <person name="Jogler C."/>
        </authorList>
    </citation>
    <scope>NUCLEOTIDE SEQUENCE [LARGE SCALE GENOMIC DNA]</scope>
    <source>
        <strain evidence="3 4">Enr8</strain>
    </source>
</reference>
<dbReference type="PANTHER" id="PTHR39425:SF1">
    <property type="entry name" value="CYTOCHROME C7-LIKE DOMAIN-CONTAINING PROTEIN"/>
    <property type="match status" value="1"/>
</dbReference>
<dbReference type="Gene3D" id="3.90.10.10">
    <property type="entry name" value="Cytochrome C3"/>
    <property type="match status" value="2"/>
</dbReference>
<evidence type="ECO:0000313" key="3">
    <source>
        <dbReference type="EMBL" id="TWT34826.1"/>
    </source>
</evidence>
<dbReference type="InterPro" id="IPR029467">
    <property type="entry name" value="Cyt_c7-like"/>
</dbReference>
<keyword evidence="1" id="KW-0472">Membrane</keyword>
<evidence type="ECO:0000259" key="2">
    <source>
        <dbReference type="Pfam" id="PF14522"/>
    </source>
</evidence>
<accession>A0A5C5V8C2</accession>
<evidence type="ECO:0000256" key="1">
    <source>
        <dbReference type="SAM" id="Phobius"/>
    </source>
</evidence>
<proteinExistence type="predicted"/>
<organism evidence="3 4">
    <name type="scientific">Blastopirellula retiformator</name>
    <dbReference type="NCBI Taxonomy" id="2527970"/>
    <lineage>
        <taxon>Bacteria</taxon>
        <taxon>Pseudomonadati</taxon>
        <taxon>Planctomycetota</taxon>
        <taxon>Planctomycetia</taxon>
        <taxon>Pirellulales</taxon>
        <taxon>Pirellulaceae</taxon>
        <taxon>Blastopirellula</taxon>
    </lineage>
</organism>
<dbReference type="Proteomes" id="UP000318878">
    <property type="component" value="Unassembled WGS sequence"/>
</dbReference>
<feature type="transmembrane region" description="Helical" evidence="1">
    <location>
        <begin position="12"/>
        <end position="35"/>
    </location>
</feature>
<comment type="caution">
    <text evidence="3">The sequence shown here is derived from an EMBL/GenBank/DDBJ whole genome shotgun (WGS) entry which is preliminary data.</text>
</comment>
<keyword evidence="4" id="KW-1185">Reference proteome</keyword>
<dbReference type="OrthoDB" id="9814800at2"/>
<dbReference type="SUPFAM" id="SSF48695">
    <property type="entry name" value="Multiheme cytochromes"/>
    <property type="match status" value="1"/>
</dbReference>